<dbReference type="InterPro" id="IPR051631">
    <property type="entry name" value="Ankyrin-KH/SAM_domain"/>
</dbReference>
<feature type="compositionally biased region" description="Low complexity" evidence="6">
    <location>
        <begin position="3088"/>
        <end position="3102"/>
    </location>
</feature>
<feature type="repeat" description="ANK" evidence="4">
    <location>
        <begin position="282"/>
        <end position="314"/>
    </location>
</feature>
<keyword evidence="1" id="KW-0677">Repeat</keyword>
<dbReference type="GO" id="GO:0010468">
    <property type="term" value="P:regulation of gene expression"/>
    <property type="evidence" value="ECO:0007669"/>
    <property type="project" value="UniProtKB-ARBA"/>
</dbReference>
<feature type="repeat" description="ANK" evidence="4">
    <location>
        <begin position="602"/>
        <end position="628"/>
    </location>
</feature>
<dbReference type="Pfam" id="PF12796">
    <property type="entry name" value="Ank_2"/>
    <property type="match status" value="9"/>
</dbReference>
<proteinExistence type="predicted"/>
<dbReference type="OrthoDB" id="10071877at2759"/>
<feature type="compositionally biased region" description="Polar residues" evidence="6">
    <location>
        <begin position="831"/>
        <end position="845"/>
    </location>
</feature>
<feature type="compositionally biased region" description="Polar residues" evidence="6">
    <location>
        <begin position="2153"/>
        <end position="2163"/>
    </location>
</feature>
<dbReference type="InterPro" id="IPR004088">
    <property type="entry name" value="KH_dom_type_1"/>
</dbReference>
<dbReference type="SMART" id="SM00248">
    <property type="entry name" value="ANK"/>
    <property type="match status" value="24"/>
</dbReference>
<feature type="region of interest" description="Disordered" evidence="6">
    <location>
        <begin position="3080"/>
        <end position="3141"/>
    </location>
</feature>
<dbReference type="PROSITE" id="PS50297">
    <property type="entry name" value="ANK_REP_REGION"/>
    <property type="match status" value="19"/>
</dbReference>
<name>A0A8B7PLW3_HYAAZ</name>
<feature type="repeat" description="ANK" evidence="4">
    <location>
        <begin position="502"/>
        <end position="534"/>
    </location>
</feature>
<keyword evidence="3" id="KW-0175">Coiled coil</keyword>
<feature type="compositionally biased region" description="Polar residues" evidence="6">
    <location>
        <begin position="17"/>
        <end position="40"/>
    </location>
</feature>
<reference evidence="9" key="1">
    <citation type="submission" date="2025-08" db="UniProtKB">
        <authorList>
            <consortium name="RefSeq"/>
        </authorList>
    </citation>
    <scope>IDENTIFICATION</scope>
    <source>
        <tissue evidence="9">Whole organism</tissue>
    </source>
</reference>
<evidence type="ECO:0000313" key="9">
    <source>
        <dbReference type="RefSeq" id="XP_018026392.1"/>
    </source>
</evidence>
<feature type="compositionally biased region" description="Basic and acidic residues" evidence="6">
    <location>
        <begin position="2014"/>
        <end position="2023"/>
    </location>
</feature>
<protein>
    <submittedName>
        <fullName evidence="9">Ankyrin repeat domain-containing protein 17 isoform X1</fullName>
    </submittedName>
</protein>
<dbReference type="Gene3D" id="1.25.40.20">
    <property type="entry name" value="Ankyrin repeat-containing domain"/>
    <property type="match status" value="8"/>
</dbReference>
<feature type="repeat" description="ANK" evidence="4">
    <location>
        <begin position="382"/>
        <end position="414"/>
    </location>
</feature>
<feature type="compositionally biased region" description="Low complexity" evidence="6">
    <location>
        <begin position="1392"/>
        <end position="1422"/>
    </location>
</feature>
<feature type="compositionally biased region" description="Polar residues" evidence="6">
    <location>
        <begin position="1360"/>
        <end position="1372"/>
    </location>
</feature>
<evidence type="ECO:0000256" key="4">
    <source>
        <dbReference type="PROSITE-ProRule" id="PRU00023"/>
    </source>
</evidence>
<dbReference type="InterPro" id="IPR002110">
    <property type="entry name" value="Ankyrin_rpt"/>
</dbReference>
<dbReference type="OMA" id="EVECFAI"/>
<evidence type="ECO:0000256" key="2">
    <source>
        <dbReference type="ARBA" id="ARBA00023043"/>
    </source>
</evidence>
<dbReference type="GeneID" id="108681830"/>
<keyword evidence="5" id="KW-0694">RNA-binding</keyword>
<dbReference type="KEGG" id="hazt:108681830"/>
<dbReference type="CDD" id="cd22404">
    <property type="entry name" value="KH-I_MASK"/>
    <property type="match status" value="1"/>
</dbReference>
<feature type="compositionally biased region" description="Acidic residues" evidence="6">
    <location>
        <begin position="2048"/>
        <end position="2074"/>
    </location>
</feature>
<dbReference type="FunFam" id="1.25.40.20:FF:000398">
    <property type="entry name" value="ankyrin repeat and KH domain-containing protein 1 isoform X3"/>
    <property type="match status" value="1"/>
</dbReference>
<evidence type="ECO:0000256" key="3">
    <source>
        <dbReference type="ARBA" id="ARBA00023054"/>
    </source>
</evidence>
<keyword evidence="8" id="KW-1185">Reference proteome</keyword>
<dbReference type="PROSITE" id="PS50084">
    <property type="entry name" value="KH_TYPE_1"/>
    <property type="match status" value="1"/>
</dbReference>
<evidence type="ECO:0000256" key="5">
    <source>
        <dbReference type="PROSITE-ProRule" id="PRU00117"/>
    </source>
</evidence>
<feature type="region of interest" description="Disordered" evidence="6">
    <location>
        <begin position="2014"/>
        <end position="2210"/>
    </location>
</feature>
<feature type="repeat" description="ANK" evidence="4">
    <location>
        <begin position="1864"/>
        <end position="1896"/>
    </location>
</feature>
<keyword evidence="2 4" id="KW-0040">ANK repeat</keyword>
<evidence type="ECO:0000256" key="1">
    <source>
        <dbReference type="ARBA" id="ARBA00022737"/>
    </source>
</evidence>
<feature type="region of interest" description="Disordered" evidence="6">
    <location>
        <begin position="2232"/>
        <end position="2261"/>
    </location>
</feature>
<feature type="repeat" description="ANK" evidence="4">
    <location>
        <begin position="1627"/>
        <end position="1659"/>
    </location>
</feature>
<feature type="compositionally biased region" description="Basic residues" evidence="6">
    <location>
        <begin position="2024"/>
        <end position="2033"/>
    </location>
</feature>
<organism evidence="8 9">
    <name type="scientific">Hyalella azteca</name>
    <name type="common">Amphipod</name>
    <dbReference type="NCBI Taxonomy" id="294128"/>
    <lineage>
        <taxon>Eukaryota</taxon>
        <taxon>Metazoa</taxon>
        <taxon>Ecdysozoa</taxon>
        <taxon>Arthropoda</taxon>
        <taxon>Crustacea</taxon>
        <taxon>Multicrustacea</taxon>
        <taxon>Malacostraca</taxon>
        <taxon>Eumalacostraca</taxon>
        <taxon>Peracarida</taxon>
        <taxon>Amphipoda</taxon>
        <taxon>Senticaudata</taxon>
        <taxon>Talitrida</taxon>
        <taxon>Talitroidea</taxon>
        <taxon>Hyalellidae</taxon>
        <taxon>Hyalella</taxon>
    </lineage>
</organism>
<dbReference type="SUPFAM" id="SSF48403">
    <property type="entry name" value="Ankyrin repeat"/>
    <property type="match status" value="3"/>
</dbReference>
<dbReference type="SMART" id="SM00322">
    <property type="entry name" value="KH"/>
    <property type="match status" value="1"/>
</dbReference>
<dbReference type="FunFam" id="1.25.40.20:FF:000012">
    <property type="entry name" value="ankyrin repeat domain-containing protein 17 isoform X1"/>
    <property type="match status" value="1"/>
</dbReference>
<feature type="repeat" description="ANK" evidence="4">
    <location>
        <begin position="535"/>
        <end position="567"/>
    </location>
</feature>
<dbReference type="GO" id="GO:0045087">
    <property type="term" value="P:innate immune response"/>
    <property type="evidence" value="ECO:0007669"/>
    <property type="project" value="TreeGrafter"/>
</dbReference>
<sequence length="3234" mass="342747">MQDVAKVSVSDSEKETQSSLNSDCNSIVASDTSSRNTNKHPTFAQLDDKCSSSAESESEDEDISEVESFVLGDAEEEVVVASLDNQFLRTAAAAAAAAGGSSAARELVVGLEAAVAAAGVGDAAPQGSHFDPETQARLVALLEAAAGGCAGRSLVEACSDGDVLAVRRLLDEGRSVHETTEEGESLLSLACSAGYYDLAQVLLAMRANVEDRGFKGDCTPLMEAASAGHADIVRLLLSHNAEVNAQSSSGNTPLMYACAAGHTEVVKLLLEHNANVEDHNENGHTPLMEAASAGHVEVAQLLLEEGAGINTSSDEFKESALTLACYKGHMQMVEFLLDAGADQEHKTDEMHTALMEACMDGHVEVAKLLLDHGAQVNMPADSFESPLTLAACGGHTVLAHLLLERGANIEEVNDEGYTPLMEAAREGHEDMVRLLLKLKIRDKGNKKSPESQLPKLRASIPAAKVNVQTEETQETALTLACCGGFKEVAQILVSQGADLELGASTPLIEAAQEGHRDLVEFLLSKRANVNAQTSTGDTALTYACENGHTSVVDVLLRAGADLEHQSEGGRTPLMKACRAGHLCTVQFLLLKGAQVNRSTSENDHTPLSLACGGGHLKIVDLLLTYGADPTHVLKDNCTMVMEAAKGGHTAVVRLLLEYPNNVGHVSAQVAPGAALTGLSSLPPSDQLSAAHVGCGGDSCLAPSTTASTISHMNCSGSTCRLPPPLPSVPSSAESMESNFSGTASGNSSVGTHCSTSKCSVNDKGTNASVAEAMATAYALGVSYAISSATNTPAVFSTTPNTNFAYTPAVVAAAKPVVRPANPTNKAKKQQKTPNNPASSAVSVQQQTKLIEELHRVEQRLEKHVKLQHQPCHEHAKLRAQQPCHEQAKLEEKLETVEMIQQRIDENTHALSRDVDELMQAMDNISSSCSNSSVSDSTSSSDSAVSAIGVDCNVSTSMSSALQFQSSPLHSLASLATHTVETQTGSFIPSHNWMVVPGVVPAGVIPGVVPTLGIHSSAGSGSITTPEPIYSPSQSGLTSVGSITPTLPLSLAVEGCSMGLAATPNVSLASLASTALCHPDSQLTQPPPCFMPTSPAANAIPQTVPPPHYTTTTTVPVSERKIMVPSSKKNDRKKQIKQQQLLQMQIQQQQQQMQHQTQAKGASPVISNKSAAGCFASPPCSSHGSALSSVVGGNNINSNNVSSITGSAKPRGDNKRSVPIDCDCGMPHPNNPVSSLASIMSDDLLLTHKIPAGLFQQQTSVPTSGVSSVSSMKPEVRQFLVQQQDHMQGASNVSKNAPMNVPCSQSFPSVIPNKNSQTNLSHSIQSCGLQSCVQSCQGVADQSQGVVGAMQVGALQSAVQPNPYSQAAPQGSNKKTKKQPRNPSKLERETRLQHQQQQDQLQHQQIHHQILQRQQQLQAQQQQHLHHHHDQEQLQQLQLQHQLAAAQVLANNQTVDSNGGLIYNNSLSSVTAIGHDGGVACASGTCNLAANVGALHHGLSMNEAASLLLDADPATAAKVIMARCPELASPQVSLDNTLGEPHLTTEEFHQMQQRVATLAVGSTGSTAEYLPADGVCTPEYALTGADVHPVVGCRTPELCPAQYNAATAGIPPQALSNVVEVDAATDSNRDTALTLACAGGYDELVRLLLSRGANIEHRDKKGFTPLILAATAGNVKVVETLLVHGANIEAQSERTKDTPLSLACSGGRFEVVELLLNRSSNKEHRNVSDYTPLSLAASGGYVNIIKLLLDHNAEINSRTGSKLGISPLMLAAMNGHAEAVKTLLNSGSDINAQIETNRNTALTLACFQGRHEVVSLLLDRKANVEHRAKTGLTPLMEAASGGYVEVGEVLIAKGADVNAPPVPSSRDTALTIAADKGHVKFVKLLIEKGAHVEVKNKKGNSAMWLAANGGHYEVVEMLYSSGADIDSQDNRNVSCLMAAFKRAHLKVVKFMVRHVTQFPSDQELQRYIATLTDADMIKKCQACLEHIRAAKDKQALEANKNASNLLKELEIELSREKSKKEAANRRRQKKKAKKKATEEKKEEQKKVVDEDDEDDDEKYEEEEEDDEEEEEEEIEPPPPPPTSRQKKNKNNNKDARRIDKKPPPNNPTKNENKDKPLRGNKNSEERLLPDAAGAEARVPRDECCGAPEERDSGIDSNSQTSATSDTKVQQDKDTKNKKKKKKKEAVTCTVSNKENSSNASSAKQPSNNSTAVENISKNLKNIKLNEVNEKSKLLTSQSNGKENKVLSSSTNHSIPSLSSSNLFSLNNTSAKSGSGISELDTFHDTVSSGNAGAVSSRLSELNICGNHNRNNEFHDSVASLDTFGEAMPPIIPGLMSTPSNVLGVSALSPKKLTSRGQDGWKEVNRKSKKVSVDNAAISRIIGRGGCNINAIREYSGAHIEVEKQGKSQGDRMVIIRGSTEATRRAQNLITALVKEPEKDISELIPKSAPKPSSKNASNATASTSKSLHVLPLSDLIQKKPIPNQVLNGNGAAPKSLLKSAPAAPPIINSWATPASVPCTTASVSPKKDLISKQIPSLVSSTTNGLANSSLAFMESDRALVSCPSSISSVNISGTPLMSAPTMAARIAAQSKSPAARQLFGGDAGTAVSSVPTVAKLNTSQQQLGSMVAQSLANDTACSKSFTLPAGSGKLQQQRKNSLQSNSSTTGPSKIDAPQDHLIQQPMPMKPPQFLGQQALDRGSPVPSLGPLLTEPHINLNILDNDVSQNINGPISATKAPSFCLFDTMSQVSNNVVWGSKERPPVMYEPLPSTPVDASRAPGYRAPGAQSICSSSSISTTIAVTTSSGSVARSAPGTPVASQNVRAVTLNCNRQSAGTPPPMPARPEMSQGLPYPIHTSRTPPPSMSSQIRMPTASMAMPLIQRSFTPPASMPTAVSLPRMQSAPASTLAPGGPSSVRPDIRPIRAPMHQPGNNLDINFIYEQQQQFQQQQYHNMQQPQLHAYSSYSQLSLINTPQFTTPQTNTQHVFTSNLPLSAAPQIQSNLNPNAPDFASRNSNFVSTSFSPRPQMQSRHFQNNTSVGPVCPPFVGLNLNSMDASNLSGVPYSPCDVASLLKSCNQGAANSVNISPLQQSPHTSTPGSPTAGSSLQVQQDDRLSKLRPIGTERAQKRSERTGVMVPPPPPPLNPNVQASLLQHPAPSPLSIAASASSVVGVANANGSAVPGVPMVPNCAGPDMWTSSTMLLADESPNALFMSSADMDLQQNYSNMPVWAHWNANLN</sequence>
<feature type="repeat" description="ANK" evidence="4">
    <location>
        <begin position="1660"/>
        <end position="1692"/>
    </location>
</feature>
<feature type="region of interest" description="Disordered" evidence="6">
    <location>
        <begin position="1"/>
        <end position="63"/>
    </location>
</feature>
<feature type="repeat" description="ANK" evidence="4">
    <location>
        <begin position="249"/>
        <end position="281"/>
    </location>
</feature>
<feature type="compositionally biased region" description="Polar residues" evidence="6">
    <location>
        <begin position="732"/>
        <end position="746"/>
    </location>
</feature>
<feature type="region of interest" description="Disordered" evidence="6">
    <location>
        <begin position="2642"/>
        <end position="2673"/>
    </location>
</feature>
<gene>
    <name evidence="9" type="primary">LOC108681830</name>
</gene>
<feature type="repeat" description="ANK" evidence="4">
    <location>
        <begin position="349"/>
        <end position="381"/>
    </location>
</feature>
<feature type="repeat" description="ANK" evidence="4">
    <location>
        <begin position="1897"/>
        <end position="1929"/>
    </location>
</feature>
<feature type="region of interest" description="Disordered" evidence="6">
    <location>
        <begin position="726"/>
        <end position="746"/>
    </location>
</feature>
<evidence type="ECO:0000313" key="8">
    <source>
        <dbReference type="Proteomes" id="UP000694843"/>
    </source>
</evidence>
<feature type="repeat" description="ANK" evidence="4">
    <location>
        <begin position="1727"/>
        <end position="1759"/>
    </location>
</feature>
<feature type="compositionally biased region" description="Low complexity" evidence="6">
    <location>
        <begin position="2444"/>
        <end position="2464"/>
    </location>
</feature>
<dbReference type="FunFam" id="1.25.40.20:FF:000041">
    <property type="entry name" value="ankyrin repeat and KH domain-containing protein 1 isoform X1"/>
    <property type="match status" value="1"/>
</dbReference>
<dbReference type="GO" id="GO:0005737">
    <property type="term" value="C:cytoplasm"/>
    <property type="evidence" value="ECO:0007669"/>
    <property type="project" value="TreeGrafter"/>
</dbReference>
<dbReference type="FunFam" id="1.25.40.20:FF:000584">
    <property type="entry name" value="Uncharacterized protein"/>
    <property type="match status" value="1"/>
</dbReference>
<dbReference type="PANTHER" id="PTHR23206:SF8">
    <property type="entry name" value="ANKYRIN REPEAT AND KH DOMAIN-CONTAINING 1"/>
    <property type="match status" value="1"/>
</dbReference>
<dbReference type="InterPro" id="IPR036612">
    <property type="entry name" value="KH_dom_type_1_sf"/>
</dbReference>
<dbReference type="Pfam" id="PF00013">
    <property type="entry name" value="KH_1"/>
    <property type="match status" value="1"/>
</dbReference>
<feature type="repeat" description="ANK" evidence="4">
    <location>
        <begin position="1762"/>
        <end position="1794"/>
    </location>
</feature>
<feature type="repeat" description="ANK" evidence="4">
    <location>
        <begin position="316"/>
        <end position="348"/>
    </location>
</feature>
<feature type="domain" description="K Homology" evidence="7">
    <location>
        <begin position="2363"/>
        <end position="2433"/>
    </location>
</feature>
<feature type="compositionally biased region" description="Basic and acidic residues" evidence="6">
    <location>
        <begin position="2090"/>
        <end position="2101"/>
    </location>
</feature>
<feature type="repeat" description="ANK" evidence="4">
    <location>
        <begin position="415"/>
        <end position="437"/>
    </location>
</feature>
<feature type="compositionally biased region" description="Basic and acidic residues" evidence="6">
    <location>
        <begin position="2109"/>
        <end position="2127"/>
    </location>
</feature>
<feature type="region of interest" description="Disordered" evidence="6">
    <location>
        <begin position="2439"/>
        <end position="2464"/>
    </location>
</feature>
<dbReference type="PANTHER" id="PTHR23206">
    <property type="entry name" value="MASK PROTEIN"/>
    <property type="match status" value="1"/>
</dbReference>
<feature type="repeat" description="ANK" evidence="4">
    <location>
        <begin position="216"/>
        <end position="248"/>
    </location>
</feature>
<feature type="repeat" description="ANK" evidence="4">
    <location>
        <begin position="568"/>
        <end position="600"/>
    </location>
</feature>
<feature type="repeat" description="ANK" evidence="4">
    <location>
        <begin position="1694"/>
        <end position="1726"/>
    </location>
</feature>
<dbReference type="PRINTS" id="PR01415">
    <property type="entry name" value="ANKYRIN"/>
</dbReference>
<feature type="compositionally biased region" description="Basic and acidic residues" evidence="6">
    <location>
        <begin position="2136"/>
        <end position="2152"/>
    </location>
</feature>
<feature type="region of interest" description="Disordered" evidence="6">
    <location>
        <begin position="820"/>
        <end position="845"/>
    </location>
</feature>
<dbReference type="SUPFAM" id="SSF54791">
    <property type="entry name" value="Eukaryotic type KH-domain (KH-domain type I)"/>
    <property type="match status" value="1"/>
</dbReference>
<feature type="compositionally biased region" description="Low complexity" evidence="6">
    <location>
        <begin position="2190"/>
        <end position="2202"/>
    </location>
</feature>
<feature type="compositionally biased region" description="Basic and acidic residues" evidence="6">
    <location>
        <begin position="2034"/>
        <end position="2047"/>
    </location>
</feature>
<dbReference type="RefSeq" id="XP_018026392.1">
    <property type="nucleotide sequence ID" value="XM_018170903.2"/>
</dbReference>
<evidence type="ECO:0000256" key="6">
    <source>
        <dbReference type="SAM" id="MobiDB-lite"/>
    </source>
</evidence>
<feature type="compositionally biased region" description="Low complexity" evidence="6">
    <location>
        <begin position="2245"/>
        <end position="2261"/>
    </location>
</feature>
<dbReference type="InterPro" id="IPR047373">
    <property type="entry name" value="KH-I_MASK"/>
</dbReference>
<feature type="repeat" description="ANK" evidence="4">
    <location>
        <begin position="1829"/>
        <end position="1861"/>
    </location>
</feature>
<dbReference type="GO" id="GO:0003723">
    <property type="term" value="F:RNA binding"/>
    <property type="evidence" value="ECO:0007669"/>
    <property type="project" value="UniProtKB-UniRule"/>
</dbReference>
<feature type="compositionally biased region" description="Polar residues" evidence="6">
    <location>
        <begin position="2648"/>
        <end position="2666"/>
    </location>
</feature>
<feature type="region of interest" description="Disordered" evidence="6">
    <location>
        <begin position="1360"/>
        <end position="1435"/>
    </location>
</feature>
<dbReference type="InterPro" id="IPR036770">
    <property type="entry name" value="Ankyrin_rpt-contain_sf"/>
</dbReference>
<dbReference type="Proteomes" id="UP000694843">
    <property type="component" value="Unplaced"/>
</dbReference>
<dbReference type="InterPro" id="IPR004087">
    <property type="entry name" value="KH_dom"/>
</dbReference>
<dbReference type="PROSITE" id="PS50088">
    <property type="entry name" value="ANK_REPEAT"/>
    <property type="match status" value="20"/>
</dbReference>
<accession>A0A8B7PLW3</accession>
<evidence type="ECO:0000259" key="7">
    <source>
        <dbReference type="SMART" id="SM00322"/>
    </source>
</evidence>
<feature type="repeat" description="ANK" evidence="4">
    <location>
        <begin position="1796"/>
        <end position="1828"/>
    </location>
</feature>
<dbReference type="Gene3D" id="3.30.1370.10">
    <property type="entry name" value="K Homology domain, type 1"/>
    <property type="match status" value="1"/>
</dbReference>
<dbReference type="CTD" id="50070"/>